<accession>A0AAC9LGP0</accession>
<proteinExistence type="predicted"/>
<protein>
    <recommendedName>
        <fullName evidence="1">DUF5753 domain-containing protein</fullName>
    </recommendedName>
</protein>
<gene>
    <name evidence="2" type="ORF">UA74_27350</name>
</gene>
<dbReference type="AlphaFoldDB" id="A0AAC9LGP0"/>
<evidence type="ECO:0000313" key="2">
    <source>
        <dbReference type="EMBL" id="APU17473.1"/>
    </source>
</evidence>
<evidence type="ECO:0000313" key="3">
    <source>
        <dbReference type="Proteomes" id="UP000185511"/>
    </source>
</evidence>
<organism evidence="2 3">
    <name type="scientific">Actinoalloteichus fjordicus</name>
    <dbReference type="NCBI Taxonomy" id="1612552"/>
    <lineage>
        <taxon>Bacteria</taxon>
        <taxon>Bacillati</taxon>
        <taxon>Actinomycetota</taxon>
        <taxon>Actinomycetes</taxon>
        <taxon>Pseudonocardiales</taxon>
        <taxon>Pseudonocardiaceae</taxon>
        <taxon>Actinoalloteichus</taxon>
    </lineage>
</organism>
<evidence type="ECO:0000259" key="1">
    <source>
        <dbReference type="Pfam" id="PF19054"/>
    </source>
</evidence>
<reference evidence="3" key="1">
    <citation type="submission" date="2016-06" db="EMBL/GenBank/DDBJ databases">
        <title>Complete genome sequence of Actinoalloteichus fjordicus DSM 46855 (=ADI127-17), type strain of the new species Actinoalloteichus fjordicus.</title>
        <authorList>
            <person name="Ruckert C."/>
            <person name="Nouioui I."/>
            <person name="Willmese J."/>
            <person name="van Wezel G."/>
            <person name="Klenk H.-P."/>
            <person name="Kalinowski J."/>
            <person name="Zotchev S.B."/>
        </authorList>
    </citation>
    <scope>NUCLEOTIDE SEQUENCE [LARGE SCALE GENOMIC DNA]</scope>
    <source>
        <strain evidence="3">ADI127-7</strain>
    </source>
</reference>
<dbReference type="Proteomes" id="UP000185511">
    <property type="component" value="Chromosome"/>
</dbReference>
<keyword evidence="3" id="KW-1185">Reference proteome</keyword>
<name>A0AAC9LGP0_9PSEU</name>
<dbReference type="KEGG" id="acad:UA74_27350"/>
<dbReference type="Pfam" id="PF19054">
    <property type="entry name" value="DUF5753"/>
    <property type="match status" value="1"/>
</dbReference>
<dbReference type="EMBL" id="CP016076">
    <property type="protein sequence ID" value="APU17473.1"/>
    <property type="molecule type" value="Genomic_DNA"/>
</dbReference>
<dbReference type="InterPro" id="IPR043917">
    <property type="entry name" value="DUF5753"/>
</dbReference>
<sequence>MVLDTSYGRVIHVEHHAASILLDKRKHTTAYGRVLEAVSGSALQPEESVDAIRRQLARWEQPS</sequence>
<feature type="domain" description="DUF5753" evidence="1">
    <location>
        <begin position="7"/>
        <end position="54"/>
    </location>
</feature>